<sequence>MAGTGSNFMSFHILACGSNGLYQLGLGNDKDHDSLQHVPGLEQMGHVQPRLMAFGGNHTFVLYPEGQLFAAGSNEFGQCGVNSPLVLKVFTRVPGQWKRVAAGWEFSVLWSHDNQLYSCGSGPKGELGLGEGCVLARSLQKVPLPENSKVHDFKCSIGHTVVELKDGSYVGWGAARKGQLGPQPPVVAASGKSKPRPAVWLPEHLQLEHSDSFCMGRDRTITVGPGIKVHGAEAQEIGVQTHTVKAMWSSLHYLEDGRGAENRDVGSESGGVRKQDSGRDGDTGLLEGNSGIPGVSIRSVGNDLHGQCFRYEAPCPIVAFEVGSEHGLVLLSDNSVHAWGWGEHGNCGAMKDDDVVFNYLNQIYDGKDQVVMMAGGLATTWLVVRRA</sequence>
<reference evidence="3 4" key="1">
    <citation type="submission" date="2016-05" db="EMBL/GenBank/DDBJ databases">
        <title>Comparative genomics of biotechnologically important yeasts.</title>
        <authorList>
            <consortium name="DOE Joint Genome Institute"/>
            <person name="Riley R."/>
            <person name="Haridas S."/>
            <person name="Wolfe K.H."/>
            <person name="Lopes M.R."/>
            <person name="Hittinger C.T."/>
            <person name="Goker M."/>
            <person name="Salamov A."/>
            <person name="Wisecaver J."/>
            <person name="Long T.M."/>
            <person name="Aerts A.L."/>
            <person name="Barry K."/>
            <person name="Choi C."/>
            <person name="Clum A."/>
            <person name="Coughlan A.Y."/>
            <person name="Deshpande S."/>
            <person name="Douglass A.P."/>
            <person name="Hanson S.J."/>
            <person name="Klenk H.-P."/>
            <person name="LaButti K."/>
            <person name="Lapidus A."/>
            <person name="Lindquist E."/>
            <person name="Lipzen A."/>
            <person name="Meier-kolthoff J.P."/>
            <person name="Ohm R.A."/>
            <person name="Otillar R.P."/>
            <person name="Pangilinan J."/>
            <person name="Peng Y."/>
            <person name="Rokas A."/>
            <person name="Rosa C.A."/>
            <person name="Scheuner C."/>
            <person name="Sibirny A.A."/>
            <person name="Slot J.C."/>
            <person name="Stielow J.B."/>
            <person name="Sun H."/>
            <person name="Kurtzman C.P."/>
            <person name="Blackwell M."/>
            <person name="Grigoriev I.V."/>
            <person name="Jeffries T.W."/>
        </authorList>
    </citation>
    <scope>NUCLEOTIDE SEQUENCE [LARGE SCALE GENOMIC DNA]</scope>
    <source>
        <strain evidence="3 4">NRRL YB-4993</strain>
    </source>
</reference>
<comment type="caution">
    <text evidence="3">The sequence shown here is derived from an EMBL/GenBank/DDBJ whole genome shotgun (WGS) entry which is preliminary data.</text>
</comment>
<name>A0A1A0HD94_9ASCO</name>
<feature type="compositionally biased region" description="Basic and acidic residues" evidence="2">
    <location>
        <begin position="259"/>
        <end position="282"/>
    </location>
</feature>
<dbReference type="EMBL" id="LXTC01000002">
    <property type="protein sequence ID" value="OBA21986.1"/>
    <property type="molecule type" value="Genomic_DNA"/>
</dbReference>
<dbReference type="PANTHER" id="PTHR45982">
    <property type="entry name" value="REGULATOR OF CHROMOSOME CONDENSATION"/>
    <property type="match status" value="1"/>
</dbReference>
<evidence type="ECO:0000313" key="4">
    <source>
        <dbReference type="Proteomes" id="UP000092555"/>
    </source>
</evidence>
<dbReference type="PRINTS" id="PR00633">
    <property type="entry name" value="RCCNDNSATION"/>
</dbReference>
<dbReference type="Gene3D" id="2.130.10.30">
    <property type="entry name" value="Regulator of chromosome condensation 1/beta-lactamase-inhibitor protein II"/>
    <property type="match status" value="2"/>
</dbReference>
<evidence type="ECO:0000256" key="1">
    <source>
        <dbReference type="PROSITE-ProRule" id="PRU00235"/>
    </source>
</evidence>
<dbReference type="OrthoDB" id="5370059at2759"/>
<gene>
    <name evidence="3" type="ORF">METBIDRAFT_30958</name>
</gene>
<dbReference type="PROSITE" id="PS50012">
    <property type="entry name" value="RCC1_3"/>
    <property type="match status" value="1"/>
</dbReference>
<dbReference type="AlphaFoldDB" id="A0A1A0HD94"/>
<dbReference type="GeneID" id="30028723"/>
<accession>A0A1A0HD94</accession>
<dbReference type="InterPro" id="IPR009091">
    <property type="entry name" value="RCC1/BLIP-II"/>
</dbReference>
<feature type="repeat" description="RCC1" evidence="1">
    <location>
        <begin position="66"/>
        <end position="113"/>
    </location>
</feature>
<dbReference type="PANTHER" id="PTHR45982:SF1">
    <property type="entry name" value="REGULATOR OF CHROMOSOME CONDENSATION"/>
    <property type="match status" value="1"/>
</dbReference>
<evidence type="ECO:0000256" key="2">
    <source>
        <dbReference type="SAM" id="MobiDB-lite"/>
    </source>
</evidence>
<dbReference type="Proteomes" id="UP000092555">
    <property type="component" value="Unassembled WGS sequence"/>
</dbReference>
<dbReference type="Pfam" id="PF13540">
    <property type="entry name" value="RCC1_2"/>
    <property type="match status" value="2"/>
</dbReference>
<evidence type="ECO:0000313" key="3">
    <source>
        <dbReference type="EMBL" id="OBA21986.1"/>
    </source>
</evidence>
<dbReference type="STRING" id="869754.A0A1A0HD94"/>
<keyword evidence="4" id="KW-1185">Reference proteome</keyword>
<protein>
    <submittedName>
        <fullName evidence="3">RCC1/BLIP-II protein</fullName>
    </submittedName>
</protein>
<proteinExistence type="predicted"/>
<organism evidence="3 4">
    <name type="scientific">Metschnikowia bicuspidata var. bicuspidata NRRL YB-4993</name>
    <dbReference type="NCBI Taxonomy" id="869754"/>
    <lineage>
        <taxon>Eukaryota</taxon>
        <taxon>Fungi</taxon>
        <taxon>Dikarya</taxon>
        <taxon>Ascomycota</taxon>
        <taxon>Saccharomycotina</taxon>
        <taxon>Pichiomycetes</taxon>
        <taxon>Metschnikowiaceae</taxon>
        <taxon>Metschnikowia</taxon>
    </lineage>
</organism>
<dbReference type="SUPFAM" id="SSF50985">
    <property type="entry name" value="RCC1/BLIP-II"/>
    <property type="match status" value="1"/>
</dbReference>
<feature type="region of interest" description="Disordered" evidence="2">
    <location>
        <begin position="259"/>
        <end position="290"/>
    </location>
</feature>
<dbReference type="InterPro" id="IPR000408">
    <property type="entry name" value="Reg_chr_condens"/>
</dbReference>
<dbReference type="InterPro" id="IPR051553">
    <property type="entry name" value="Ran_GTPase-activating"/>
</dbReference>
<dbReference type="RefSeq" id="XP_018712482.1">
    <property type="nucleotide sequence ID" value="XM_018855747.1"/>
</dbReference>